<proteinExistence type="predicted"/>
<dbReference type="AlphaFoldDB" id="A0A6A6FAF2"/>
<accession>A0A6A6FAF2</accession>
<evidence type="ECO:0000313" key="1">
    <source>
        <dbReference type="EMBL" id="KAF2210315.1"/>
    </source>
</evidence>
<protein>
    <recommendedName>
        <fullName evidence="3">Aminoglycoside phosphotransferase domain-containing protein</fullName>
    </recommendedName>
</protein>
<keyword evidence="2" id="KW-1185">Reference proteome</keyword>
<reference evidence="1" key="1">
    <citation type="journal article" date="2020" name="Stud. Mycol.">
        <title>101 Dothideomycetes genomes: a test case for predicting lifestyles and emergence of pathogens.</title>
        <authorList>
            <person name="Haridas S."/>
            <person name="Albert R."/>
            <person name="Binder M."/>
            <person name="Bloem J."/>
            <person name="Labutti K."/>
            <person name="Salamov A."/>
            <person name="Andreopoulos B."/>
            <person name="Baker S."/>
            <person name="Barry K."/>
            <person name="Bills G."/>
            <person name="Bluhm B."/>
            <person name="Cannon C."/>
            <person name="Castanera R."/>
            <person name="Culley D."/>
            <person name="Daum C."/>
            <person name="Ezra D."/>
            <person name="Gonzalez J."/>
            <person name="Henrissat B."/>
            <person name="Kuo A."/>
            <person name="Liang C."/>
            <person name="Lipzen A."/>
            <person name="Lutzoni F."/>
            <person name="Magnuson J."/>
            <person name="Mondo S."/>
            <person name="Nolan M."/>
            <person name="Ohm R."/>
            <person name="Pangilinan J."/>
            <person name="Park H.-J."/>
            <person name="Ramirez L."/>
            <person name="Alfaro M."/>
            <person name="Sun H."/>
            <person name="Tritt A."/>
            <person name="Yoshinaga Y."/>
            <person name="Zwiers L.-H."/>
            <person name="Turgeon B."/>
            <person name="Goodwin S."/>
            <person name="Spatafora J."/>
            <person name="Crous P."/>
            <person name="Grigoriev I."/>
        </authorList>
    </citation>
    <scope>NUCLEOTIDE SEQUENCE</scope>
    <source>
        <strain evidence="1">SCOH1-5</strain>
    </source>
</reference>
<organism evidence="1 2">
    <name type="scientific">Cercospora zeae-maydis SCOH1-5</name>
    <dbReference type="NCBI Taxonomy" id="717836"/>
    <lineage>
        <taxon>Eukaryota</taxon>
        <taxon>Fungi</taxon>
        <taxon>Dikarya</taxon>
        <taxon>Ascomycota</taxon>
        <taxon>Pezizomycotina</taxon>
        <taxon>Dothideomycetes</taxon>
        <taxon>Dothideomycetidae</taxon>
        <taxon>Mycosphaerellales</taxon>
        <taxon>Mycosphaerellaceae</taxon>
        <taxon>Cercospora</taxon>
    </lineage>
</organism>
<dbReference type="Proteomes" id="UP000799539">
    <property type="component" value="Unassembled WGS sequence"/>
</dbReference>
<evidence type="ECO:0008006" key="3">
    <source>
        <dbReference type="Google" id="ProtNLM"/>
    </source>
</evidence>
<dbReference type="OrthoDB" id="5401170at2759"/>
<dbReference type="Gene3D" id="1.10.510.10">
    <property type="entry name" value="Transferase(Phosphotransferase) domain 1"/>
    <property type="match status" value="1"/>
</dbReference>
<evidence type="ECO:0000313" key="2">
    <source>
        <dbReference type="Proteomes" id="UP000799539"/>
    </source>
</evidence>
<sequence>MGDQGLTVQDADALLDSVVDFPNISARFERVRPITNFRKDDSEARILYICRKLPHAEGKLSNDNLTVEGKEERYVLKCKVQAPSVLANGLTTPIPGPSDHTKAEQEALQRFADTQSPGLPHLLATKLDTQNEKGPMPGGYISYTVMTLMPGKDLMEAKFWSMPEAQQNQIRDAFRGVIKHVWTLGMEPYDCALRNILWEQETKKLSLVDFEHYHPMTKDPINMDLNNEMMRWGIVRRPAHTAHWKAWFEAEGLYN</sequence>
<name>A0A6A6FAF2_9PEZI</name>
<dbReference type="EMBL" id="ML992681">
    <property type="protein sequence ID" value="KAF2210315.1"/>
    <property type="molecule type" value="Genomic_DNA"/>
</dbReference>
<gene>
    <name evidence="1" type="ORF">CERZMDRAFT_121797</name>
</gene>